<dbReference type="Gene3D" id="4.10.1060.50">
    <property type="match status" value="1"/>
</dbReference>
<dbReference type="RefSeq" id="WP_186867114.1">
    <property type="nucleotide sequence ID" value="NZ_JACOPH010000007.1"/>
</dbReference>
<keyword evidence="4" id="KW-1185">Reference proteome</keyword>
<name>A0A923RT86_9FIRM</name>
<feature type="transmembrane region" description="Helical" evidence="1">
    <location>
        <begin position="47"/>
        <end position="69"/>
    </location>
</feature>
<reference evidence="3" key="1">
    <citation type="submission" date="2020-08" db="EMBL/GenBank/DDBJ databases">
        <title>Genome public.</title>
        <authorList>
            <person name="Liu C."/>
            <person name="Sun Q."/>
        </authorList>
    </citation>
    <scope>NUCLEOTIDE SEQUENCE</scope>
    <source>
        <strain evidence="3">BX1005</strain>
    </source>
</reference>
<keyword evidence="1" id="KW-0812">Transmembrane</keyword>
<comment type="caution">
    <text evidence="3">The sequence shown here is derived from an EMBL/GenBank/DDBJ whole genome shotgun (WGS) entry which is preliminary data.</text>
</comment>
<accession>A0A923RT86</accession>
<dbReference type="InterPro" id="IPR038587">
    <property type="entry name" value="Ribosomal_eL40_sf"/>
</dbReference>
<evidence type="ECO:0000313" key="3">
    <source>
        <dbReference type="EMBL" id="MBC5714413.1"/>
    </source>
</evidence>
<keyword evidence="1" id="KW-0472">Membrane</keyword>
<dbReference type="InterPro" id="IPR026870">
    <property type="entry name" value="Zinc_ribbon_dom"/>
</dbReference>
<proteinExistence type="predicted"/>
<evidence type="ECO:0000259" key="2">
    <source>
        <dbReference type="Pfam" id="PF13240"/>
    </source>
</evidence>
<evidence type="ECO:0000256" key="1">
    <source>
        <dbReference type="SAM" id="Phobius"/>
    </source>
</evidence>
<dbReference type="Proteomes" id="UP000606720">
    <property type="component" value="Unassembled WGS sequence"/>
</dbReference>
<dbReference type="AlphaFoldDB" id="A0A923RT86"/>
<keyword evidence="1" id="KW-1133">Transmembrane helix</keyword>
<gene>
    <name evidence="3" type="ORF">H8S17_09360</name>
</gene>
<feature type="domain" description="Zinc-ribbon" evidence="2">
    <location>
        <begin position="2"/>
        <end position="23"/>
    </location>
</feature>
<dbReference type="EMBL" id="JACOPH010000007">
    <property type="protein sequence ID" value="MBC5714413.1"/>
    <property type="molecule type" value="Genomic_DNA"/>
</dbReference>
<organism evidence="3 4">
    <name type="scientific">Roseburia zhanii</name>
    <dbReference type="NCBI Taxonomy" id="2763064"/>
    <lineage>
        <taxon>Bacteria</taxon>
        <taxon>Bacillati</taxon>
        <taxon>Bacillota</taxon>
        <taxon>Clostridia</taxon>
        <taxon>Lachnospirales</taxon>
        <taxon>Lachnospiraceae</taxon>
        <taxon>Roseburia</taxon>
    </lineage>
</organism>
<dbReference type="Pfam" id="PF13240">
    <property type="entry name" value="Zn_Ribbon_1"/>
    <property type="match status" value="1"/>
</dbReference>
<evidence type="ECO:0000313" key="4">
    <source>
        <dbReference type="Proteomes" id="UP000606720"/>
    </source>
</evidence>
<sequence>MFCKKCGNELPDNAMFCSKCGNKTGNERQAEITNENNNIWKDHKNKIIIGAVVGVAVILCIILIFIISWSDR</sequence>
<protein>
    <submittedName>
        <fullName evidence="3">Zinc-ribbon domain-containing protein</fullName>
    </submittedName>
</protein>